<dbReference type="EMBL" id="LAZR01063354">
    <property type="protein sequence ID" value="KKK59667.1"/>
    <property type="molecule type" value="Genomic_DNA"/>
</dbReference>
<sequence length="89" mass="10466">MARKKFKRVVDNKMRDFGDTDIEKRIIRVNKKKSRKHPKGIIDTVIHEELHALHPRMHEKTVRKLTNKALINMSPKRKADLLAGFSRTP</sequence>
<protein>
    <recommendedName>
        <fullName evidence="2">SprT-like domain-containing protein</fullName>
    </recommendedName>
</protein>
<dbReference type="AlphaFoldDB" id="A0A0F8WRV4"/>
<evidence type="ECO:0008006" key="2">
    <source>
        <dbReference type="Google" id="ProtNLM"/>
    </source>
</evidence>
<organism evidence="1">
    <name type="scientific">marine sediment metagenome</name>
    <dbReference type="NCBI Taxonomy" id="412755"/>
    <lineage>
        <taxon>unclassified sequences</taxon>
        <taxon>metagenomes</taxon>
        <taxon>ecological metagenomes</taxon>
    </lineage>
</organism>
<accession>A0A0F8WRV4</accession>
<name>A0A0F8WRV4_9ZZZZ</name>
<reference evidence="1" key="1">
    <citation type="journal article" date="2015" name="Nature">
        <title>Complex archaea that bridge the gap between prokaryotes and eukaryotes.</title>
        <authorList>
            <person name="Spang A."/>
            <person name="Saw J.H."/>
            <person name="Jorgensen S.L."/>
            <person name="Zaremba-Niedzwiedzka K."/>
            <person name="Martijn J."/>
            <person name="Lind A.E."/>
            <person name="van Eijk R."/>
            <person name="Schleper C."/>
            <person name="Guy L."/>
            <person name="Ettema T.J."/>
        </authorList>
    </citation>
    <scope>NUCLEOTIDE SEQUENCE</scope>
</reference>
<evidence type="ECO:0000313" key="1">
    <source>
        <dbReference type="EMBL" id="KKK59667.1"/>
    </source>
</evidence>
<proteinExistence type="predicted"/>
<comment type="caution">
    <text evidence="1">The sequence shown here is derived from an EMBL/GenBank/DDBJ whole genome shotgun (WGS) entry which is preliminary data.</text>
</comment>
<gene>
    <name evidence="1" type="ORF">LCGC14_3032110</name>
</gene>